<feature type="compositionally biased region" description="Polar residues" evidence="2">
    <location>
        <begin position="396"/>
        <end position="416"/>
    </location>
</feature>
<feature type="region of interest" description="Disordered" evidence="2">
    <location>
        <begin position="1226"/>
        <end position="1284"/>
    </location>
</feature>
<dbReference type="OrthoDB" id="299584at2759"/>
<feature type="compositionally biased region" description="Polar residues" evidence="2">
    <location>
        <begin position="439"/>
        <end position="451"/>
    </location>
</feature>
<feature type="compositionally biased region" description="Polar residues" evidence="2">
    <location>
        <begin position="1226"/>
        <end position="1247"/>
    </location>
</feature>
<organism evidence="3 4">
    <name type="scientific">Stylonychia lemnae</name>
    <name type="common">Ciliate</name>
    <dbReference type="NCBI Taxonomy" id="5949"/>
    <lineage>
        <taxon>Eukaryota</taxon>
        <taxon>Sar</taxon>
        <taxon>Alveolata</taxon>
        <taxon>Ciliophora</taxon>
        <taxon>Intramacronucleata</taxon>
        <taxon>Spirotrichea</taxon>
        <taxon>Stichotrichia</taxon>
        <taxon>Sporadotrichida</taxon>
        <taxon>Oxytrichidae</taxon>
        <taxon>Stylonychinae</taxon>
        <taxon>Stylonychia</taxon>
    </lineage>
</organism>
<dbReference type="Proteomes" id="UP000039865">
    <property type="component" value="Unassembled WGS sequence"/>
</dbReference>
<reference evidence="3 4" key="1">
    <citation type="submission" date="2014-06" db="EMBL/GenBank/DDBJ databases">
        <authorList>
            <person name="Swart Estienne"/>
        </authorList>
    </citation>
    <scope>NUCLEOTIDE SEQUENCE [LARGE SCALE GENOMIC DNA]</scope>
    <source>
        <strain evidence="3 4">130c</strain>
    </source>
</reference>
<dbReference type="EMBL" id="CCKQ01004908">
    <property type="protein sequence ID" value="CDW76060.1"/>
    <property type="molecule type" value="Genomic_DNA"/>
</dbReference>
<feature type="region of interest" description="Disordered" evidence="2">
    <location>
        <begin position="360"/>
        <end position="381"/>
    </location>
</feature>
<proteinExistence type="predicted"/>
<protein>
    <submittedName>
        <fullName evidence="3">Uncharacterized protein</fullName>
    </submittedName>
</protein>
<feature type="compositionally biased region" description="Polar residues" evidence="2">
    <location>
        <begin position="482"/>
        <end position="496"/>
    </location>
</feature>
<evidence type="ECO:0000313" key="3">
    <source>
        <dbReference type="EMBL" id="CDW76060.1"/>
    </source>
</evidence>
<feature type="compositionally biased region" description="Low complexity" evidence="2">
    <location>
        <begin position="541"/>
        <end position="556"/>
    </location>
</feature>
<feature type="coiled-coil region" evidence="1">
    <location>
        <begin position="220"/>
        <end position="271"/>
    </location>
</feature>
<feature type="compositionally biased region" description="Basic and acidic residues" evidence="2">
    <location>
        <begin position="1009"/>
        <end position="1027"/>
    </location>
</feature>
<sequence length="1284" mass="148209">MNLTPMNKTSNMQFQNHIQALEELQLEDMFENNPNWFAFETRVRKMVIQMLEPQIKRSIQDKEIIQQMQKHHDIIKRKIDECEFVIHKAQKKTAAQEDVHKKIEFNETKQKVYEIKVKENIDKLYHQQEVLQEKVDIVEQERSSFIMRVDNLSYELKKYKEDLLNMKESLGQHIDRTHMELKKSIAGFNNQIQVVSEEIQLEKKKLVVQSNDFKKFGLVIETNNRRLVEVEDLLEKIQQEKLDSHLFTNRIAILERDLRMTQEQNLKLEFQIKDTNYFIEKYVPMQIQMMIDETLNSTLLKKNTLLKNLYEYEKNKFRLLEDLIKNMDAKNAQNQQIIMERRNYMIPNFQLRELEIQKEKKGTKGAKKGMGGHRDSKSGASKLGLKGLQLRHIQSESSAGKINTMQRSESNLSGQSKLKLKTSGKNQRKGSGARKTVAGSKQLTNQGLSFESQQNKKQNSQISGSSSRGRQAAQKINDNESQDGQVLISGNNTQRSNIKKKASQASMGKVVDTTPNYTATPNHLSQDESQSMDNKGKSSELSHSQKSQSQKSDSQSIIHQILELSEESMAESVHKSVQKRVKAIKSHIRNQEDSNNLPKIDEMSNNHQMLNEDESNASFNIRQQKKKNIQSVTGESEIQFEERGDKASINSFNHKIPLDDKSVDLLQKSNVNLQRVLEDQDNQINQSEEEGGEMDDQDMENEEDDEEEGEYSEEDSDDSSFQMTRSMIQRLQKTEVTYSDFDQAIRNIFKQYNENFEDFKTRFPAEVNHHTFNAQIDDVYRVIESTKNGIRILAEQIQQQFKEIGQQMQEDREYYQSEISASEKKRRREQFEIMQKIDELRHYVKNVERGVLLLQSKDDFYQKICLSLIEVAKVDNALMQADEVDKKSISLLGVKEENFRPTSPTHNQIQVHINSPSLSASVYQQPKDKNQQPVISIDKSCLSCSSQPYKVIAAFKMACLSYFPSQVQFQEREYNRESLIEIKNGILDDLLVTIERKIQHQEEFERNINDRRRSNLSDSVGGRDDTPHNYQYPLRPSMNHVILNSQGNTISITGNRPQSPANHRIDPKILTIEDDNLSNSNNNLNKVNFDHTLKQKTIFLDPDNSNSNLKSDSSQQFMTSYQRKSIKISNIKYKTDLLFSDQNNPNLSLTNHGVAKQIVNNNGHAARDQFSNSVILNPLIEEQRQQARMRNMSGSGAHTQFQTSKDYLNNTVNKISNRRDIRVPTDISSAPISPSHLGFTSTPSSSYVNKRRVRNRAANNSTQLGSSTNASRDHSKILLAPKNI</sequence>
<evidence type="ECO:0000313" key="4">
    <source>
        <dbReference type="Proteomes" id="UP000039865"/>
    </source>
</evidence>
<evidence type="ECO:0000256" key="1">
    <source>
        <dbReference type="SAM" id="Coils"/>
    </source>
</evidence>
<evidence type="ECO:0000256" key="2">
    <source>
        <dbReference type="SAM" id="MobiDB-lite"/>
    </source>
</evidence>
<feature type="region of interest" description="Disordered" evidence="2">
    <location>
        <begin position="1009"/>
        <end position="1029"/>
    </location>
</feature>
<feature type="compositionally biased region" description="Acidic residues" evidence="2">
    <location>
        <begin position="687"/>
        <end position="718"/>
    </location>
</feature>
<feature type="region of interest" description="Disordered" evidence="2">
    <location>
        <begin position="676"/>
        <end position="721"/>
    </location>
</feature>
<gene>
    <name evidence="3" type="primary">Contig10060.g10758</name>
    <name evidence="3" type="ORF">STYLEM_5056</name>
</gene>
<dbReference type="InParanoid" id="A0A078A1S0"/>
<accession>A0A078A1S0</accession>
<feature type="coiled-coil region" evidence="1">
    <location>
        <begin position="121"/>
        <end position="169"/>
    </location>
</feature>
<feature type="compositionally biased region" description="Polar residues" evidence="2">
    <location>
        <begin position="1261"/>
        <end position="1270"/>
    </location>
</feature>
<feature type="region of interest" description="Disordered" evidence="2">
    <location>
        <begin position="396"/>
        <end position="556"/>
    </location>
</feature>
<keyword evidence="4" id="KW-1185">Reference proteome</keyword>
<feature type="compositionally biased region" description="Polar residues" evidence="2">
    <location>
        <begin position="513"/>
        <end position="533"/>
    </location>
</feature>
<feature type="compositionally biased region" description="Basic residues" evidence="2">
    <location>
        <begin position="418"/>
        <end position="432"/>
    </location>
</feature>
<keyword evidence="1" id="KW-0175">Coiled coil</keyword>
<feature type="compositionally biased region" description="Low complexity" evidence="2">
    <location>
        <begin position="452"/>
        <end position="474"/>
    </location>
</feature>
<name>A0A078A1S0_STYLE</name>